<evidence type="ECO:0000259" key="5">
    <source>
        <dbReference type="PROSITE" id="PS51935"/>
    </source>
</evidence>
<dbReference type="Pfam" id="PF05382">
    <property type="entry name" value="Amidase_5"/>
    <property type="match status" value="1"/>
</dbReference>
<dbReference type="AlphaFoldDB" id="A0A0R2HZ56"/>
<dbReference type="RefSeq" id="WP_034568248.1">
    <property type="nucleotide sequence ID" value="NZ_JQBS01000001.1"/>
</dbReference>
<feature type="domain" description="NlpC/P60" evidence="5">
    <location>
        <begin position="1"/>
        <end position="134"/>
    </location>
</feature>
<organism evidence="6 7">
    <name type="scientific">Carnobacterium divergens DSM 20623</name>
    <dbReference type="NCBI Taxonomy" id="1449336"/>
    <lineage>
        <taxon>Bacteria</taxon>
        <taxon>Bacillati</taxon>
        <taxon>Bacillota</taxon>
        <taxon>Bacilli</taxon>
        <taxon>Lactobacillales</taxon>
        <taxon>Carnobacteriaceae</taxon>
        <taxon>Carnobacterium</taxon>
    </lineage>
</organism>
<dbReference type="Gene3D" id="3.90.1720.10">
    <property type="entry name" value="endopeptidase domain like (from Nostoc punctiforme)"/>
    <property type="match status" value="1"/>
</dbReference>
<comment type="caution">
    <text evidence="6">The sequence shown here is derived from an EMBL/GenBank/DDBJ whole genome shotgun (WGS) entry which is preliminary data.</text>
</comment>
<evidence type="ECO:0000313" key="6">
    <source>
        <dbReference type="EMBL" id="KRN57960.1"/>
    </source>
</evidence>
<keyword evidence="3" id="KW-0378">Hydrolase</keyword>
<accession>A0A0R2HZ56</accession>
<evidence type="ECO:0000256" key="2">
    <source>
        <dbReference type="ARBA" id="ARBA00022670"/>
    </source>
</evidence>
<keyword evidence="2" id="KW-0645">Protease</keyword>
<protein>
    <submittedName>
        <fullName evidence="6">Lysin</fullName>
    </submittedName>
</protein>
<sequence length="220" mass="24328">MGKIESVINWFQIRKGKVTYSMTNRYGPNSYDCSSAVYYALMQGGFVAEGTFPGNTESLYQLEGKLLTPISRGEVRRGDIFVAGIKGNSSGSNGHTGVFLSNQTIIHCTGGRGIVETQASGWIGGPPVYFYRLKGSEDNEGTSKPKKGETTMQCFYQIKGNPGIYYFDGKNLTGLNDMDELNILNQIYKANNDNDMPRIITDGAWFKRLVDMAKRPVNNV</sequence>
<dbReference type="PATRIC" id="fig|1449336.4.peg.1244"/>
<dbReference type="GO" id="GO:0008234">
    <property type="term" value="F:cysteine-type peptidase activity"/>
    <property type="evidence" value="ECO:0007669"/>
    <property type="project" value="UniProtKB-KW"/>
</dbReference>
<evidence type="ECO:0000256" key="3">
    <source>
        <dbReference type="ARBA" id="ARBA00022801"/>
    </source>
</evidence>
<evidence type="ECO:0000256" key="4">
    <source>
        <dbReference type="ARBA" id="ARBA00022807"/>
    </source>
</evidence>
<keyword evidence="4" id="KW-0788">Thiol protease</keyword>
<dbReference type="GO" id="GO:0006508">
    <property type="term" value="P:proteolysis"/>
    <property type="evidence" value="ECO:0007669"/>
    <property type="project" value="UniProtKB-KW"/>
</dbReference>
<evidence type="ECO:0000313" key="7">
    <source>
        <dbReference type="Proteomes" id="UP000051658"/>
    </source>
</evidence>
<dbReference type="GeneID" id="89589719"/>
<dbReference type="InterPro" id="IPR000064">
    <property type="entry name" value="NLP_P60_dom"/>
</dbReference>
<keyword evidence="7" id="KW-1185">Reference proteome</keyword>
<dbReference type="EMBL" id="JQBS01000001">
    <property type="protein sequence ID" value="KRN57960.1"/>
    <property type="molecule type" value="Genomic_DNA"/>
</dbReference>
<name>A0A0R2HZ56_CARDV</name>
<dbReference type="InterPro" id="IPR038765">
    <property type="entry name" value="Papain-like_cys_pep_sf"/>
</dbReference>
<reference evidence="6 7" key="1">
    <citation type="journal article" date="2015" name="Genome Announc.">
        <title>Expanding the biotechnology potential of lactobacilli through comparative genomics of 213 strains and associated genera.</title>
        <authorList>
            <person name="Sun Z."/>
            <person name="Harris H.M."/>
            <person name="McCann A."/>
            <person name="Guo C."/>
            <person name="Argimon S."/>
            <person name="Zhang W."/>
            <person name="Yang X."/>
            <person name="Jeffery I.B."/>
            <person name="Cooney J.C."/>
            <person name="Kagawa T.F."/>
            <person name="Liu W."/>
            <person name="Song Y."/>
            <person name="Salvetti E."/>
            <person name="Wrobel A."/>
            <person name="Rasinkangas P."/>
            <person name="Parkhill J."/>
            <person name="Rea M.C."/>
            <person name="O'Sullivan O."/>
            <person name="Ritari J."/>
            <person name="Douillard F.P."/>
            <person name="Paul Ross R."/>
            <person name="Yang R."/>
            <person name="Briner A.E."/>
            <person name="Felis G.E."/>
            <person name="de Vos W.M."/>
            <person name="Barrangou R."/>
            <person name="Klaenhammer T.R."/>
            <person name="Caufield P.W."/>
            <person name="Cui Y."/>
            <person name="Zhang H."/>
            <person name="O'Toole P.W."/>
        </authorList>
    </citation>
    <scope>NUCLEOTIDE SEQUENCE [LARGE SCALE GENOMIC DNA]</scope>
    <source>
        <strain evidence="6 7">DSM 20623</strain>
    </source>
</reference>
<dbReference type="SUPFAM" id="SSF54001">
    <property type="entry name" value="Cysteine proteinases"/>
    <property type="match status" value="1"/>
</dbReference>
<dbReference type="InterPro" id="IPR008044">
    <property type="entry name" value="Phage_lysin"/>
</dbReference>
<dbReference type="PROSITE" id="PS51935">
    <property type="entry name" value="NLPC_P60"/>
    <property type="match status" value="1"/>
</dbReference>
<dbReference type="eggNOG" id="COG0791">
    <property type="taxonomic scope" value="Bacteria"/>
</dbReference>
<gene>
    <name evidence="6" type="ORF">IV74_GL001218</name>
</gene>
<comment type="similarity">
    <text evidence="1">Belongs to the peptidase C40 family.</text>
</comment>
<dbReference type="Proteomes" id="UP000051658">
    <property type="component" value="Unassembled WGS sequence"/>
</dbReference>
<proteinExistence type="inferred from homology"/>
<evidence type="ECO:0000256" key="1">
    <source>
        <dbReference type="ARBA" id="ARBA00007074"/>
    </source>
</evidence>